<dbReference type="InterPro" id="IPR009097">
    <property type="entry name" value="Cyclic_Pdiesterase"/>
</dbReference>
<dbReference type="PANTHER" id="PTHR35561:SF1">
    <property type="entry name" value="RNA 2',3'-CYCLIC PHOSPHODIESTERASE"/>
    <property type="match status" value="1"/>
</dbReference>
<gene>
    <name evidence="3" type="ORF">GCM10007067_03240</name>
</gene>
<proteinExistence type="inferred from homology"/>
<comment type="caution">
    <text evidence="3">The sequence shown here is derived from an EMBL/GenBank/DDBJ whole genome shotgun (WGS) entry which is preliminary data.</text>
</comment>
<feature type="short sequence motif" description="HXTX 1" evidence="2">
    <location>
        <begin position="45"/>
        <end position="48"/>
    </location>
</feature>
<comment type="function">
    <text evidence="2">Hydrolyzes RNA 2',3'-cyclic phosphodiester to an RNA 2'-phosphomonoester.</text>
</comment>
<name>A0A918W420_9GAMM</name>
<dbReference type="Pfam" id="PF13563">
    <property type="entry name" value="2_5_RNA_ligase2"/>
    <property type="match status" value="1"/>
</dbReference>
<keyword evidence="1 2" id="KW-0378">Hydrolase</keyword>
<dbReference type="HAMAP" id="MF_01940">
    <property type="entry name" value="RNA_CPDase"/>
    <property type="match status" value="1"/>
</dbReference>
<sequence length="174" mass="18956">MDDSSHRRLFFALWPDAAVRTRIDAATESLAAAPGARRVRAERLHLTLHFLGDVPDGACNGVRDAGAAVAADRFDLVLDRAGGFARARVAWLGCSHTPAALIDLHAQLGAALRERGFAVESRPFAPHVTVRRDVRRPTADASIEPIDWPVDAFVLIESRKGCGYVEIGRWPLRG</sequence>
<dbReference type="GO" id="GO:0004113">
    <property type="term" value="F:2',3'-cyclic-nucleotide 3'-phosphodiesterase activity"/>
    <property type="evidence" value="ECO:0007669"/>
    <property type="project" value="InterPro"/>
</dbReference>
<dbReference type="InterPro" id="IPR004175">
    <property type="entry name" value="RNA_CPDase"/>
</dbReference>
<dbReference type="SUPFAM" id="SSF55144">
    <property type="entry name" value="LigT-like"/>
    <property type="match status" value="1"/>
</dbReference>
<feature type="active site" description="Proton acceptor" evidence="2">
    <location>
        <position position="127"/>
    </location>
</feature>
<feature type="short sequence motif" description="HXTX 2" evidence="2">
    <location>
        <begin position="127"/>
        <end position="130"/>
    </location>
</feature>
<dbReference type="EC" id="3.1.4.58" evidence="2"/>
<dbReference type="NCBIfam" id="TIGR02258">
    <property type="entry name" value="2_5_ligase"/>
    <property type="match status" value="1"/>
</dbReference>
<evidence type="ECO:0000256" key="1">
    <source>
        <dbReference type="ARBA" id="ARBA00022801"/>
    </source>
</evidence>
<reference evidence="3" key="1">
    <citation type="journal article" date="2014" name="Int. J. Syst. Evol. Microbiol.">
        <title>Complete genome sequence of Corynebacterium casei LMG S-19264T (=DSM 44701T), isolated from a smear-ripened cheese.</title>
        <authorList>
            <consortium name="US DOE Joint Genome Institute (JGI-PGF)"/>
            <person name="Walter F."/>
            <person name="Albersmeier A."/>
            <person name="Kalinowski J."/>
            <person name="Ruckert C."/>
        </authorList>
    </citation>
    <scope>NUCLEOTIDE SEQUENCE</scope>
    <source>
        <strain evidence="3">KCTC 23077</strain>
    </source>
</reference>
<dbReference type="Proteomes" id="UP000646426">
    <property type="component" value="Unassembled WGS sequence"/>
</dbReference>
<comment type="catalytic activity">
    <reaction evidence="2">
        <text>a 3'-end 2',3'-cyclophospho-ribonucleotide-RNA + H2O = a 3'-end 2'-phospho-ribonucleotide-RNA + H(+)</text>
        <dbReference type="Rhea" id="RHEA:11828"/>
        <dbReference type="Rhea" id="RHEA-COMP:10464"/>
        <dbReference type="Rhea" id="RHEA-COMP:17353"/>
        <dbReference type="ChEBI" id="CHEBI:15377"/>
        <dbReference type="ChEBI" id="CHEBI:15378"/>
        <dbReference type="ChEBI" id="CHEBI:83064"/>
        <dbReference type="ChEBI" id="CHEBI:173113"/>
        <dbReference type="EC" id="3.1.4.58"/>
    </reaction>
</comment>
<dbReference type="AlphaFoldDB" id="A0A918W420"/>
<feature type="active site" description="Proton donor" evidence="2">
    <location>
        <position position="45"/>
    </location>
</feature>
<accession>A0A918W420</accession>
<organism evidence="3 4">
    <name type="scientific">Cognatilysobacter bugurensis</name>
    <dbReference type="NCBI Taxonomy" id="543356"/>
    <lineage>
        <taxon>Bacteria</taxon>
        <taxon>Pseudomonadati</taxon>
        <taxon>Pseudomonadota</taxon>
        <taxon>Gammaproteobacteria</taxon>
        <taxon>Lysobacterales</taxon>
        <taxon>Lysobacteraceae</taxon>
        <taxon>Cognatilysobacter</taxon>
    </lineage>
</organism>
<dbReference type="Gene3D" id="3.90.1140.10">
    <property type="entry name" value="Cyclic phosphodiesterase"/>
    <property type="match status" value="1"/>
</dbReference>
<dbReference type="RefSeq" id="WP_189452680.1">
    <property type="nucleotide sequence ID" value="NZ_BMYD01000001.1"/>
</dbReference>
<dbReference type="GO" id="GO:0008664">
    <property type="term" value="F:RNA 2',3'-cyclic 3'-phosphodiesterase activity"/>
    <property type="evidence" value="ECO:0007669"/>
    <property type="project" value="UniProtKB-EC"/>
</dbReference>
<keyword evidence="4" id="KW-1185">Reference proteome</keyword>
<evidence type="ECO:0000256" key="2">
    <source>
        <dbReference type="HAMAP-Rule" id="MF_01940"/>
    </source>
</evidence>
<protein>
    <recommendedName>
        <fullName evidence="2">RNA 2',3'-cyclic phosphodiesterase</fullName>
        <shortName evidence="2">RNA 2',3'-CPDase</shortName>
        <ecNumber evidence="2">3.1.4.58</ecNumber>
    </recommendedName>
</protein>
<evidence type="ECO:0000313" key="4">
    <source>
        <dbReference type="Proteomes" id="UP000646426"/>
    </source>
</evidence>
<evidence type="ECO:0000313" key="3">
    <source>
        <dbReference type="EMBL" id="GHA70441.1"/>
    </source>
</evidence>
<comment type="similarity">
    <text evidence="2">Belongs to the 2H phosphoesterase superfamily. ThpR family.</text>
</comment>
<dbReference type="EMBL" id="BMYD01000001">
    <property type="protein sequence ID" value="GHA70441.1"/>
    <property type="molecule type" value="Genomic_DNA"/>
</dbReference>
<dbReference type="PANTHER" id="PTHR35561">
    <property type="entry name" value="RNA 2',3'-CYCLIC PHOSPHODIESTERASE"/>
    <property type="match status" value="1"/>
</dbReference>
<reference evidence="3" key="2">
    <citation type="submission" date="2020-09" db="EMBL/GenBank/DDBJ databases">
        <authorList>
            <person name="Sun Q."/>
            <person name="Kim S."/>
        </authorList>
    </citation>
    <scope>NUCLEOTIDE SEQUENCE</scope>
    <source>
        <strain evidence="3">KCTC 23077</strain>
    </source>
</reference>